<evidence type="ECO:0000259" key="4">
    <source>
        <dbReference type="PROSITE" id="PS50043"/>
    </source>
</evidence>
<keyword evidence="2 5" id="KW-0238">DNA-binding</keyword>
<dbReference type="InterPro" id="IPR000792">
    <property type="entry name" value="Tscrpt_reg_LuxR_C"/>
</dbReference>
<keyword evidence="6" id="KW-1185">Reference proteome</keyword>
<dbReference type="PRINTS" id="PR00038">
    <property type="entry name" value="HTHLUXR"/>
</dbReference>
<sequence length="67" mass="7363">MSVHLTDREREVLGLVVDGLSSKQVAMALSISPRTVEGHIEHLRLKLGAANRCHMVFIATSLGLLKR</sequence>
<gene>
    <name evidence="5" type="ORF">FHS99_002841</name>
</gene>
<evidence type="ECO:0000313" key="6">
    <source>
        <dbReference type="Proteomes" id="UP000546701"/>
    </source>
</evidence>
<accession>A0A7W9F2F5</accession>
<dbReference type="PANTHER" id="PTHR44688">
    <property type="entry name" value="DNA-BINDING TRANSCRIPTIONAL ACTIVATOR DEVR_DOSR"/>
    <property type="match status" value="1"/>
</dbReference>
<evidence type="ECO:0000256" key="3">
    <source>
        <dbReference type="ARBA" id="ARBA00023163"/>
    </source>
</evidence>
<dbReference type="EMBL" id="JACIJR010000007">
    <property type="protein sequence ID" value="MBB5730338.1"/>
    <property type="molecule type" value="Genomic_DNA"/>
</dbReference>
<dbReference type="SUPFAM" id="SSF46894">
    <property type="entry name" value="C-terminal effector domain of the bipartite response regulators"/>
    <property type="match status" value="1"/>
</dbReference>
<dbReference type="AlphaFoldDB" id="A0A7W9F2F5"/>
<dbReference type="Proteomes" id="UP000546701">
    <property type="component" value="Unassembled WGS sequence"/>
</dbReference>
<dbReference type="GO" id="GO:0006355">
    <property type="term" value="P:regulation of DNA-templated transcription"/>
    <property type="evidence" value="ECO:0007669"/>
    <property type="project" value="InterPro"/>
</dbReference>
<dbReference type="InterPro" id="IPR016032">
    <property type="entry name" value="Sig_transdc_resp-reg_C-effctor"/>
</dbReference>
<dbReference type="GO" id="GO:0003677">
    <property type="term" value="F:DNA binding"/>
    <property type="evidence" value="ECO:0007669"/>
    <property type="project" value="UniProtKB-KW"/>
</dbReference>
<feature type="domain" description="HTH luxR-type" evidence="4">
    <location>
        <begin position="1"/>
        <end position="63"/>
    </location>
</feature>
<keyword evidence="1" id="KW-0805">Transcription regulation</keyword>
<keyword evidence="3" id="KW-0804">Transcription</keyword>
<evidence type="ECO:0000256" key="2">
    <source>
        <dbReference type="ARBA" id="ARBA00023125"/>
    </source>
</evidence>
<dbReference type="Pfam" id="PF00196">
    <property type="entry name" value="GerE"/>
    <property type="match status" value="1"/>
</dbReference>
<protein>
    <submittedName>
        <fullName evidence="5">DNA-binding CsgD family transcriptional regulator</fullName>
    </submittedName>
</protein>
<dbReference type="OrthoDB" id="7449597at2"/>
<dbReference type="PANTHER" id="PTHR44688:SF16">
    <property type="entry name" value="DNA-BINDING TRANSCRIPTIONAL ACTIVATOR DEVR_DOSR"/>
    <property type="match status" value="1"/>
</dbReference>
<evidence type="ECO:0000313" key="5">
    <source>
        <dbReference type="EMBL" id="MBB5730338.1"/>
    </source>
</evidence>
<dbReference type="RefSeq" id="WP_157177126.1">
    <property type="nucleotide sequence ID" value="NZ_JACIJR010000007.1"/>
</dbReference>
<proteinExistence type="predicted"/>
<dbReference type="InterPro" id="IPR036388">
    <property type="entry name" value="WH-like_DNA-bd_sf"/>
</dbReference>
<dbReference type="SMART" id="SM00421">
    <property type="entry name" value="HTH_LUXR"/>
    <property type="match status" value="1"/>
</dbReference>
<dbReference type="CDD" id="cd06170">
    <property type="entry name" value="LuxR_C_like"/>
    <property type="match status" value="1"/>
</dbReference>
<organism evidence="5 6">
    <name type="scientific">Sphingomonas prati</name>
    <dbReference type="NCBI Taxonomy" id="1843237"/>
    <lineage>
        <taxon>Bacteria</taxon>
        <taxon>Pseudomonadati</taxon>
        <taxon>Pseudomonadota</taxon>
        <taxon>Alphaproteobacteria</taxon>
        <taxon>Sphingomonadales</taxon>
        <taxon>Sphingomonadaceae</taxon>
        <taxon>Sphingomonas</taxon>
    </lineage>
</organism>
<dbReference type="PROSITE" id="PS50043">
    <property type="entry name" value="HTH_LUXR_2"/>
    <property type="match status" value="1"/>
</dbReference>
<reference evidence="5 6" key="1">
    <citation type="submission" date="2020-08" db="EMBL/GenBank/DDBJ databases">
        <title>Genomic Encyclopedia of Type Strains, Phase IV (KMG-IV): sequencing the most valuable type-strain genomes for metagenomic binning, comparative biology and taxonomic classification.</title>
        <authorList>
            <person name="Goeker M."/>
        </authorList>
    </citation>
    <scope>NUCLEOTIDE SEQUENCE [LARGE SCALE GENOMIC DNA]</scope>
    <source>
        <strain evidence="5 6">DSM 103336</strain>
    </source>
</reference>
<comment type="caution">
    <text evidence="5">The sequence shown here is derived from an EMBL/GenBank/DDBJ whole genome shotgun (WGS) entry which is preliminary data.</text>
</comment>
<name>A0A7W9F2F5_9SPHN</name>
<dbReference type="Gene3D" id="1.10.10.10">
    <property type="entry name" value="Winged helix-like DNA-binding domain superfamily/Winged helix DNA-binding domain"/>
    <property type="match status" value="1"/>
</dbReference>
<evidence type="ECO:0000256" key="1">
    <source>
        <dbReference type="ARBA" id="ARBA00023015"/>
    </source>
</evidence>
<dbReference type="PROSITE" id="PS00622">
    <property type="entry name" value="HTH_LUXR_1"/>
    <property type="match status" value="1"/>
</dbReference>